<keyword evidence="2" id="KW-0732">Signal</keyword>
<keyword evidence="4" id="KW-1185">Reference proteome</keyword>
<reference evidence="3" key="1">
    <citation type="submission" date="2021-03" db="EMBL/GenBank/DDBJ databases">
        <title>Draft genome sequence of rust myrtle Austropuccinia psidii MF-1, a brazilian biotype.</title>
        <authorList>
            <person name="Quecine M.C."/>
            <person name="Pachon D.M.R."/>
            <person name="Bonatelli M.L."/>
            <person name="Correr F.H."/>
            <person name="Franceschini L.M."/>
            <person name="Leite T.F."/>
            <person name="Margarido G.R.A."/>
            <person name="Almeida C.A."/>
            <person name="Ferrarezi J.A."/>
            <person name="Labate C.A."/>
        </authorList>
    </citation>
    <scope>NUCLEOTIDE SEQUENCE</scope>
    <source>
        <strain evidence="3">MF-1</strain>
    </source>
</reference>
<proteinExistence type="predicted"/>
<name>A0A9Q3F190_9BASI</name>
<protein>
    <submittedName>
        <fullName evidence="3">Uncharacterized protein</fullName>
    </submittedName>
</protein>
<feature type="chain" id="PRO_5040210759" evidence="2">
    <location>
        <begin position="17"/>
        <end position="120"/>
    </location>
</feature>
<gene>
    <name evidence="3" type="ORF">O181_070654</name>
</gene>
<dbReference type="Proteomes" id="UP000765509">
    <property type="component" value="Unassembled WGS sequence"/>
</dbReference>
<evidence type="ECO:0000313" key="3">
    <source>
        <dbReference type="EMBL" id="MBW0530939.1"/>
    </source>
</evidence>
<dbReference type="AlphaFoldDB" id="A0A9Q3F190"/>
<accession>A0A9Q3F190</accession>
<organism evidence="3 4">
    <name type="scientific">Austropuccinia psidii MF-1</name>
    <dbReference type="NCBI Taxonomy" id="1389203"/>
    <lineage>
        <taxon>Eukaryota</taxon>
        <taxon>Fungi</taxon>
        <taxon>Dikarya</taxon>
        <taxon>Basidiomycota</taxon>
        <taxon>Pucciniomycotina</taxon>
        <taxon>Pucciniomycetes</taxon>
        <taxon>Pucciniales</taxon>
        <taxon>Sphaerophragmiaceae</taxon>
        <taxon>Austropuccinia</taxon>
    </lineage>
</organism>
<feature type="compositionally biased region" description="Basic and acidic residues" evidence="1">
    <location>
        <begin position="78"/>
        <end position="95"/>
    </location>
</feature>
<dbReference type="EMBL" id="AVOT02036447">
    <property type="protein sequence ID" value="MBW0530939.1"/>
    <property type="molecule type" value="Genomic_DNA"/>
</dbReference>
<evidence type="ECO:0000313" key="4">
    <source>
        <dbReference type="Proteomes" id="UP000765509"/>
    </source>
</evidence>
<evidence type="ECO:0000256" key="1">
    <source>
        <dbReference type="SAM" id="MobiDB-lite"/>
    </source>
</evidence>
<feature type="compositionally biased region" description="Polar residues" evidence="1">
    <location>
        <begin position="55"/>
        <end position="68"/>
    </location>
</feature>
<feature type="region of interest" description="Disordered" evidence="1">
    <location>
        <begin position="51"/>
        <end position="120"/>
    </location>
</feature>
<feature type="signal peptide" evidence="2">
    <location>
        <begin position="1"/>
        <end position="16"/>
    </location>
</feature>
<evidence type="ECO:0000256" key="2">
    <source>
        <dbReference type="SAM" id="SignalP"/>
    </source>
</evidence>
<comment type="caution">
    <text evidence="3">The sequence shown here is derived from an EMBL/GenBank/DDBJ whole genome shotgun (WGS) entry which is preliminary data.</text>
</comment>
<sequence>MLGFIVTLFALTSVLALILTTHPVLAAAYKSEAFKGSGSIQPELSAPRPWVKSIRSLSTDSNPQNLSPPTKDRHQKYKRNELDSAHDKNLQKEKWAASTQSTAFSNPRPWVLKTKQDDQK</sequence>
<dbReference type="OrthoDB" id="2497011at2759"/>